<dbReference type="Proteomes" id="UP000301751">
    <property type="component" value="Unassembled WGS sequence"/>
</dbReference>
<reference evidence="9" key="1">
    <citation type="submission" date="2019-03" db="EMBL/GenBank/DDBJ databases">
        <title>Aquabacterium pictum sp.nov., the first bacteriochlorophyll a-containing freshwater bacterium in the genus Aquabacterium of the class Betaproteobacteria.</title>
        <authorList>
            <person name="Hirose S."/>
            <person name="Tank M."/>
            <person name="Hara E."/>
            <person name="Tamaki H."/>
            <person name="Takaichi S."/>
            <person name="Haruta S."/>
            <person name="Hanada S."/>
        </authorList>
    </citation>
    <scope>NUCLEOTIDE SEQUENCE [LARGE SCALE GENOMIC DNA]</scope>
    <source>
        <strain evidence="9">W35</strain>
    </source>
</reference>
<feature type="domain" description="HAMP" evidence="7">
    <location>
        <begin position="204"/>
        <end position="247"/>
    </location>
</feature>
<dbReference type="AlphaFoldDB" id="A0A480AT72"/>
<dbReference type="GO" id="GO:0004888">
    <property type="term" value="F:transmembrane signaling receptor activity"/>
    <property type="evidence" value="ECO:0007669"/>
    <property type="project" value="InterPro"/>
</dbReference>
<evidence type="ECO:0000259" key="7">
    <source>
        <dbReference type="PROSITE" id="PS50885"/>
    </source>
</evidence>
<evidence type="ECO:0000313" key="9">
    <source>
        <dbReference type="Proteomes" id="UP000301751"/>
    </source>
</evidence>
<dbReference type="InterPro" id="IPR003660">
    <property type="entry name" value="HAMP_dom"/>
</dbReference>
<dbReference type="PROSITE" id="PS50111">
    <property type="entry name" value="CHEMOTAXIS_TRANSDUC_2"/>
    <property type="match status" value="1"/>
</dbReference>
<name>A0A480AT72_9BURK</name>
<gene>
    <name evidence="8" type="ORF">AQPW35_38250</name>
</gene>
<dbReference type="Gene3D" id="1.10.287.950">
    <property type="entry name" value="Methyl-accepting chemotaxis protein"/>
    <property type="match status" value="1"/>
</dbReference>
<evidence type="ECO:0000256" key="1">
    <source>
        <dbReference type="ARBA" id="ARBA00004370"/>
    </source>
</evidence>
<protein>
    <submittedName>
        <fullName evidence="8">Methyl-accepting chemotaxis protein</fullName>
    </submittedName>
</protein>
<dbReference type="SMART" id="SM00283">
    <property type="entry name" value="MA"/>
    <property type="match status" value="1"/>
</dbReference>
<dbReference type="GO" id="GO:0005886">
    <property type="term" value="C:plasma membrane"/>
    <property type="evidence" value="ECO:0007669"/>
    <property type="project" value="TreeGrafter"/>
</dbReference>
<dbReference type="FunFam" id="1.10.287.950:FF:000001">
    <property type="entry name" value="Methyl-accepting chemotaxis sensory transducer"/>
    <property type="match status" value="1"/>
</dbReference>
<dbReference type="CDD" id="cd19411">
    <property type="entry name" value="MCP2201-like_sensor"/>
    <property type="match status" value="1"/>
</dbReference>
<dbReference type="InterPro" id="IPR051310">
    <property type="entry name" value="MCP_chemotaxis"/>
</dbReference>
<dbReference type="EMBL" id="BJCL01000011">
    <property type="protein sequence ID" value="GCL64744.1"/>
    <property type="molecule type" value="Genomic_DNA"/>
</dbReference>
<keyword evidence="4" id="KW-0807">Transducer</keyword>
<dbReference type="PANTHER" id="PTHR43531:SF14">
    <property type="entry name" value="METHYL-ACCEPTING CHEMOTAXIS PROTEIN I-RELATED"/>
    <property type="match status" value="1"/>
</dbReference>
<dbReference type="Pfam" id="PF00015">
    <property type="entry name" value="MCPsignal"/>
    <property type="match status" value="1"/>
</dbReference>
<accession>A0A480AT72</accession>
<feature type="domain" description="Methyl-accepting transducer" evidence="6">
    <location>
        <begin position="252"/>
        <end position="481"/>
    </location>
</feature>
<keyword evidence="5" id="KW-0812">Transmembrane</keyword>
<dbReference type="PRINTS" id="PR00260">
    <property type="entry name" value="CHEMTRNSDUCR"/>
</dbReference>
<organism evidence="8 9">
    <name type="scientific">Pseudaquabacterium pictum</name>
    <dbReference type="NCBI Taxonomy" id="2315236"/>
    <lineage>
        <taxon>Bacteria</taxon>
        <taxon>Pseudomonadati</taxon>
        <taxon>Pseudomonadota</taxon>
        <taxon>Betaproteobacteria</taxon>
        <taxon>Burkholderiales</taxon>
        <taxon>Sphaerotilaceae</taxon>
        <taxon>Pseudaquabacterium</taxon>
    </lineage>
</organism>
<evidence type="ECO:0000256" key="5">
    <source>
        <dbReference type="SAM" id="Phobius"/>
    </source>
</evidence>
<evidence type="ECO:0000256" key="4">
    <source>
        <dbReference type="PROSITE-ProRule" id="PRU00284"/>
    </source>
</evidence>
<dbReference type="InterPro" id="IPR004089">
    <property type="entry name" value="MCPsignal_dom"/>
</dbReference>
<dbReference type="InterPro" id="IPR004090">
    <property type="entry name" value="Chemotax_Me-accpt_rcpt"/>
</dbReference>
<keyword evidence="5" id="KW-0472">Membrane</keyword>
<dbReference type="GO" id="GO:0006935">
    <property type="term" value="P:chemotaxis"/>
    <property type="evidence" value="ECO:0007669"/>
    <property type="project" value="InterPro"/>
</dbReference>
<dbReference type="SUPFAM" id="SSF58104">
    <property type="entry name" value="Methyl-accepting chemotaxis protein (MCP) signaling domain"/>
    <property type="match status" value="1"/>
</dbReference>
<evidence type="ECO:0000313" key="8">
    <source>
        <dbReference type="EMBL" id="GCL64744.1"/>
    </source>
</evidence>
<comment type="subcellular location">
    <subcellularLocation>
        <location evidence="1">Membrane</location>
    </subcellularLocation>
</comment>
<sequence length="500" mass="51117">MLTAVLGLRAAATAHEAFSGYVSGAAHRMSLANHALEATNARAIAARNLVLIDDPALLAAEKENVARAHKAVGETLARLSESAAKAADPKVRELVQAIVAVEARYSPVALDVLAKVSAGDRAGAIAKMNAECLPLLAALLKAGDTYLAYGAQRADAEVARAGDVYQTARGVLIAALLVAFGTAAALGVLIPRGLIRALGAEPAELSRAAERIAQGDLSPVPGAAQAPAGSVLASMAAMRANLARIVAQVRQGSDSVATASSEIAHGNQDLSGRTEQQASALQETAASMEQLGSTVRLNADNARQADQLARGASDVARQGGDVVAEVVQTMKGINDSSRRIADILSVIDGIAFQTNILALNAAVEAARAGEQGRGFAVVAGEVRTLAQRSADAAREIKRLITDSVERVDQGSALVDKAGVTMQEVVAAIGRVSEIVGEISSASAGQRSGVAQVGEAVSQMDQATQQNAALVEQSAAAAASLQQQAQQLVQAVAVFRHAEPA</sequence>
<proteinExistence type="inferred from homology"/>
<comment type="caution">
    <text evidence="8">The sequence shown here is derived from an EMBL/GenBank/DDBJ whole genome shotgun (WGS) entry which is preliminary data.</text>
</comment>
<keyword evidence="9" id="KW-1185">Reference proteome</keyword>
<dbReference type="CDD" id="cd11386">
    <property type="entry name" value="MCP_signal"/>
    <property type="match status" value="1"/>
</dbReference>
<dbReference type="PANTHER" id="PTHR43531">
    <property type="entry name" value="PROTEIN ICFG"/>
    <property type="match status" value="1"/>
</dbReference>
<dbReference type="GO" id="GO:0007165">
    <property type="term" value="P:signal transduction"/>
    <property type="evidence" value="ECO:0007669"/>
    <property type="project" value="UniProtKB-KW"/>
</dbReference>
<evidence type="ECO:0000256" key="2">
    <source>
        <dbReference type="ARBA" id="ARBA00022481"/>
    </source>
</evidence>
<feature type="transmembrane region" description="Helical" evidence="5">
    <location>
        <begin position="170"/>
        <end position="190"/>
    </location>
</feature>
<keyword evidence="5" id="KW-1133">Transmembrane helix</keyword>
<evidence type="ECO:0000256" key="3">
    <source>
        <dbReference type="ARBA" id="ARBA00029447"/>
    </source>
</evidence>
<comment type="similarity">
    <text evidence="3">Belongs to the methyl-accepting chemotaxis (MCP) protein family.</text>
</comment>
<keyword evidence="2" id="KW-0488">Methylation</keyword>
<dbReference type="InterPro" id="IPR047347">
    <property type="entry name" value="YvaQ-like_sensor"/>
</dbReference>
<evidence type="ECO:0000259" key="6">
    <source>
        <dbReference type="PROSITE" id="PS50111"/>
    </source>
</evidence>
<dbReference type="PROSITE" id="PS50885">
    <property type="entry name" value="HAMP"/>
    <property type="match status" value="1"/>
</dbReference>